<evidence type="ECO:0000313" key="9">
    <source>
        <dbReference type="Proteomes" id="UP000789375"/>
    </source>
</evidence>
<dbReference type="InterPro" id="IPR013057">
    <property type="entry name" value="AA_transpt_TM"/>
</dbReference>
<comment type="subcellular location">
    <subcellularLocation>
        <location evidence="1">Membrane</location>
        <topology evidence="1">Multi-pass membrane protein</topology>
    </subcellularLocation>
</comment>
<evidence type="ECO:0000256" key="4">
    <source>
        <dbReference type="ARBA" id="ARBA00022989"/>
    </source>
</evidence>
<organism evidence="8 9">
    <name type="scientific">Funneliformis mosseae</name>
    <name type="common">Endomycorrhizal fungus</name>
    <name type="synonym">Glomus mosseae</name>
    <dbReference type="NCBI Taxonomy" id="27381"/>
    <lineage>
        <taxon>Eukaryota</taxon>
        <taxon>Fungi</taxon>
        <taxon>Fungi incertae sedis</taxon>
        <taxon>Mucoromycota</taxon>
        <taxon>Glomeromycotina</taxon>
        <taxon>Glomeromycetes</taxon>
        <taxon>Glomerales</taxon>
        <taxon>Glomeraceae</taxon>
        <taxon>Funneliformis</taxon>
    </lineage>
</organism>
<feature type="transmembrane region" description="Helical" evidence="6">
    <location>
        <begin position="400"/>
        <end position="422"/>
    </location>
</feature>
<dbReference type="GO" id="GO:0015179">
    <property type="term" value="F:L-amino acid transmembrane transporter activity"/>
    <property type="evidence" value="ECO:0007669"/>
    <property type="project" value="TreeGrafter"/>
</dbReference>
<keyword evidence="5 6" id="KW-0472">Membrane</keyword>
<feature type="transmembrane region" description="Helical" evidence="6">
    <location>
        <begin position="153"/>
        <end position="171"/>
    </location>
</feature>
<comment type="caution">
    <text evidence="8">The sequence shown here is derived from an EMBL/GenBank/DDBJ whole genome shotgun (WGS) entry which is preliminary data.</text>
</comment>
<feature type="transmembrane region" description="Helical" evidence="6">
    <location>
        <begin position="221"/>
        <end position="239"/>
    </location>
</feature>
<dbReference type="Pfam" id="PF01490">
    <property type="entry name" value="Aa_trans"/>
    <property type="match status" value="1"/>
</dbReference>
<evidence type="ECO:0000256" key="1">
    <source>
        <dbReference type="ARBA" id="ARBA00004141"/>
    </source>
</evidence>
<dbReference type="GO" id="GO:0005774">
    <property type="term" value="C:vacuolar membrane"/>
    <property type="evidence" value="ECO:0007669"/>
    <property type="project" value="TreeGrafter"/>
</dbReference>
<dbReference type="Proteomes" id="UP000789375">
    <property type="component" value="Unassembled WGS sequence"/>
</dbReference>
<feature type="transmembrane region" description="Helical" evidence="6">
    <location>
        <begin position="178"/>
        <end position="201"/>
    </location>
</feature>
<dbReference type="PANTHER" id="PTHR22950:SF349">
    <property type="entry name" value="AMINO ACID TRANSPORTER TRANSMEMBRANE DOMAIN-CONTAINING PROTEIN"/>
    <property type="match status" value="1"/>
</dbReference>
<evidence type="ECO:0000256" key="5">
    <source>
        <dbReference type="ARBA" id="ARBA00023136"/>
    </source>
</evidence>
<comment type="similarity">
    <text evidence="2">Belongs to the amino acid/polyamine transporter 2 family.</text>
</comment>
<sequence>MSNQWKNYGSTLLATSDDSSDVCDNMIVEHINHKGSNWTAYVNILCIVAGSGTLGIPYAIRQGGWISILLLILSAIMNVYANTKLIECLYHNNVSRRTSITEVAYDAFGNAGSGFVNFFFNATCIGAPIVYLILSGENFKKLFEDNFGIDLGIGTWIFICGGMMCVPYVMLKNMKEASWLSIFGALTTGLVVVVVFIASLMELPNNRDKEHQIINLRHMPIALATAFFSYGGNVVYPHVEASMEHPKAWPKVLGLATFTITFFYLLIGISAYATYGDDTLSPIYKNLPAGLAVTISVIMISIHVLMALPIYLTAFAIEVEDYLSINVATLGKNREFTYRAAIRILTLSFAISIANVVPYFADIMALIGAISQGVLLIFMPIAIWIKLFGWDSINSWKEKLWVIFLLMFSVIVTFTGTILAIYDLYTDITDHKKMNHKA</sequence>
<evidence type="ECO:0000256" key="3">
    <source>
        <dbReference type="ARBA" id="ARBA00022692"/>
    </source>
</evidence>
<evidence type="ECO:0000313" key="8">
    <source>
        <dbReference type="EMBL" id="CAG8502037.1"/>
    </source>
</evidence>
<feature type="domain" description="Amino acid transporter transmembrane" evidence="7">
    <location>
        <begin position="33"/>
        <end position="422"/>
    </location>
</feature>
<feature type="transmembrane region" description="Helical" evidence="6">
    <location>
        <begin position="40"/>
        <end position="60"/>
    </location>
</feature>
<gene>
    <name evidence="8" type="ORF">FMOSSE_LOCUS4089</name>
</gene>
<evidence type="ECO:0000256" key="2">
    <source>
        <dbReference type="ARBA" id="ARBA00008066"/>
    </source>
</evidence>
<keyword evidence="4 6" id="KW-1133">Transmembrane helix</keyword>
<feature type="transmembrane region" description="Helical" evidence="6">
    <location>
        <begin position="251"/>
        <end position="275"/>
    </location>
</feature>
<feature type="transmembrane region" description="Helical" evidence="6">
    <location>
        <begin position="363"/>
        <end position="388"/>
    </location>
</feature>
<feature type="transmembrane region" description="Helical" evidence="6">
    <location>
        <begin position="336"/>
        <end position="357"/>
    </location>
</feature>
<proteinExistence type="inferred from homology"/>
<dbReference type="EMBL" id="CAJVPP010000664">
    <property type="protein sequence ID" value="CAG8502037.1"/>
    <property type="molecule type" value="Genomic_DNA"/>
</dbReference>
<keyword evidence="3 6" id="KW-0812">Transmembrane</keyword>
<reference evidence="8" key="1">
    <citation type="submission" date="2021-06" db="EMBL/GenBank/DDBJ databases">
        <authorList>
            <person name="Kallberg Y."/>
            <person name="Tangrot J."/>
            <person name="Rosling A."/>
        </authorList>
    </citation>
    <scope>NUCLEOTIDE SEQUENCE</scope>
    <source>
        <strain evidence="8">87-6 pot B 2015</strain>
    </source>
</reference>
<accession>A0A9N8ZP14</accession>
<protein>
    <submittedName>
        <fullName evidence="8">5164_t:CDS:1</fullName>
    </submittedName>
</protein>
<keyword evidence="9" id="KW-1185">Reference proteome</keyword>
<evidence type="ECO:0000256" key="6">
    <source>
        <dbReference type="SAM" id="Phobius"/>
    </source>
</evidence>
<evidence type="ECO:0000259" key="7">
    <source>
        <dbReference type="Pfam" id="PF01490"/>
    </source>
</evidence>
<feature type="transmembrane region" description="Helical" evidence="6">
    <location>
        <begin position="107"/>
        <end position="133"/>
    </location>
</feature>
<feature type="transmembrane region" description="Helical" evidence="6">
    <location>
        <begin position="66"/>
        <end position="86"/>
    </location>
</feature>
<name>A0A9N8ZP14_FUNMO</name>
<dbReference type="PANTHER" id="PTHR22950">
    <property type="entry name" value="AMINO ACID TRANSPORTER"/>
    <property type="match status" value="1"/>
</dbReference>
<dbReference type="AlphaFoldDB" id="A0A9N8ZP14"/>
<feature type="transmembrane region" description="Helical" evidence="6">
    <location>
        <begin position="287"/>
        <end position="315"/>
    </location>
</feature>